<dbReference type="GO" id="GO:0004605">
    <property type="term" value="F:phosphatidate cytidylyltransferase activity"/>
    <property type="evidence" value="ECO:0007669"/>
    <property type="project" value="UniProtKB-EC"/>
</dbReference>
<dbReference type="GO" id="GO:0016024">
    <property type="term" value="P:CDP-diacylglycerol biosynthetic process"/>
    <property type="evidence" value="ECO:0007669"/>
    <property type="project" value="UniProtKB-UniPathway"/>
</dbReference>
<feature type="transmembrane region" description="Helical" evidence="16">
    <location>
        <begin position="15"/>
        <end position="35"/>
    </location>
</feature>
<keyword evidence="13" id="KW-0594">Phospholipid biosynthesis</keyword>
<accession>A0A6N2KXQ0</accession>
<organism evidence="17">
    <name type="scientific">Salix viminalis</name>
    <name type="common">Common osier</name>
    <name type="synonym">Basket willow</name>
    <dbReference type="NCBI Taxonomy" id="40686"/>
    <lineage>
        <taxon>Eukaryota</taxon>
        <taxon>Viridiplantae</taxon>
        <taxon>Streptophyta</taxon>
        <taxon>Embryophyta</taxon>
        <taxon>Tracheophyta</taxon>
        <taxon>Spermatophyta</taxon>
        <taxon>Magnoliopsida</taxon>
        <taxon>eudicotyledons</taxon>
        <taxon>Gunneridae</taxon>
        <taxon>Pentapetalae</taxon>
        <taxon>rosids</taxon>
        <taxon>fabids</taxon>
        <taxon>Malpighiales</taxon>
        <taxon>Salicaceae</taxon>
        <taxon>Saliceae</taxon>
        <taxon>Salix</taxon>
    </lineage>
</organism>
<evidence type="ECO:0000313" key="17">
    <source>
        <dbReference type="EMBL" id="VFU33048.1"/>
    </source>
</evidence>
<evidence type="ECO:0000256" key="4">
    <source>
        <dbReference type="ARBA" id="ARBA00010185"/>
    </source>
</evidence>
<evidence type="ECO:0000256" key="6">
    <source>
        <dbReference type="ARBA" id="ARBA00022516"/>
    </source>
</evidence>
<keyword evidence="9 15" id="KW-0548">Nucleotidyltransferase</keyword>
<name>A0A6N2KXQ0_SALVM</name>
<keyword evidence="10 16" id="KW-1133">Transmembrane helix</keyword>
<evidence type="ECO:0000256" key="16">
    <source>
        <dbReference type="SAM" id="Phobius"/>
    </source>
</evidence>
<comment type="pathway">
    <text evidence="3">Lipid metabolism.</text>
</comment>
<protein>
    <recommendedName>
        <fullName evidence="5 15">Phosphatidate cytidylyltransferase</fullName>
        <ecNumber evidence="5 15">2.7.7.41</ecNumber>
    </recommendedName>
</protein>
<evidence type="ECO:0000256" key="9">
    <source>
        <dbReference type="ARBA" id="ARBA00022695"/>
    </source>
</evidence>
<keyword evidence="6" id="KW-0444">Lipid biosynthesis</keyword>
<dbReference type="GO" id="GO:0005789">
    <property type="term" value="C:endoplasmic reticulum membrane"/>
    <property type="evidence" value="ECO:0007669"/>
    <property type="project" value="TreeGrafter"/>
</dbReference>
<evidence type="ECO:0000256" key="11">
    <source>
        <dbReference type="ARBA" id="ARBA00023098"/>
    </source>
</evidence>
<comment type="similarity">
    <text evidence="4 15">Belongs to the CDS family.</text>
</comment>
<proteinExistence type="inferred from homology"/>
<dbReference type="InterPro" id="IPR016720">
    <property type="entry name" value="PC_Trfase_euk"/>
</dbReference>
<evidence type="ECO:0000256" key="8">
    <source>
        <dbReference type="ARBA" id="ARBA00022692"/>
    </source>
</evidence>
<evidence type="ECO:0000256" key="15">
    <source>
        <dbReference type="RuleBase" id="RU003938"/>
    </source>
</evidence>
<evidence type="ECO:0000256" key="13">
    <source>
        <dbReference type="ARBA" id="ARBA00023209"/>
    </source>
</evidence>
<gene>
    <name evidence="17" type="ORF">SVIM_LOCUS149276</name>
</gene>
<comment type="catalytic activity">
    <reaction evidence="15">
        <text>a 1,2-diacyl-sn-glycero-3-phosphate + CTP + H(+) = a CDP-1,2-diacyl-sn-glycerol + diphosphate</text>
        <dbReference type="Rhea" id="RHEA:16229"/>
        <dbReference type="ChEBI" id="CHEBI:15378"/>
        <dbReference type="ChEBI" id="CHEBI:33019"/>
        <dbReference type="ChEBI" id="CHEBI:37563"/>
        <dbReference type="ChEBI" id="CHEBI:58332"/>
        <dbReference type="ChEBI" id="CHEBI:58608"/>
        <dbReference type="EC" id="2.7.7.41"/>
    </reaction>
</comment>
<evidence type="ECO:0000256" key="1">
    <source>
        <dbReference type="ARBA" id="ARBA00004141"/>
    </source>
</evidence>
<evidence type="ECO:0000256" key="3">
    <source>
        <dbReference type="ARBA" id="ARBA00005189"/>
    </source>
</evidence>
<keyword evidence="11" id="KW-0443">Lipid metabolism</keyword>
<keyword evidence="7 15" id="KW-0808">Transferase</keyword>
<dbReference type="PANTHER" id="PTHR13773">
    <property type="entry name" value="PHOSPHATIDATE CYTIDYLYLTRANSFERASE"/>
    <property type="match status" value="1"/>
</dbReference>
<comment type="pathway">
    <text evidence="2 15">Phospholipid metabolism; CDP-diacylglycerol biosynthesis; CDP-diacylglycerol from sn-glycerol 3-phosphate: step 3/3.</text>
</comment>
<keyword evidence="14" id="KW-1208">Phospholipid metabolism</keyword>
<reference evidence="17" key="1">
    <citation type="submission" date="2019-03" db="EMBL/GenBank/DDBJ databases">
        <authorList>
            <person name="Mank J."/>
            <person name="Almeida P."/>
        </authorList>
    </citation>
    <scope>NUCLEOTIDE SEQUENCE</scope>
    <source>
        <strain evidence="17">78183</strain>
    </source>
</reference>
<dbReference type="Pfam" id="PF01148">
    <property type="entry name" value="CTP_transf_1"/>
    <property type="match status" value="1"/>
</dbReference>
<dbReference type="PANTHER" id="PTHR13773:SF31">
    <property type="entry name" value="PHOSPHATIDATE CYTIDYLYLTRANSFERASE 2"/>
    <property type="match status" value="1"/>
</dbReference>
<evidence type="ECO:0000256" key="14">
    <source>
        <dbReference type="ARBA" id="ARBA00023264"/>
    </source>
</evidence>
<sequence>MQFPWKEISILPVQWHALCLGLFASIIAPFGGFFASGFKRAFKVKDFGDSIPGHGGITDRMDCQVR</sequence>
<evidence type="ECO:0000256" key="5">
    <source>
        <dbReference type="ARBA" id="ARBA00012487"/>
    </source>
</evidence>
<evidence type="ECO:0000256" key="7">
    <source>
        <dbReference type="ARBA" id="ARBA00022679"/>
    </source>
</evidence>
<evidence type="ECO:0000256" key="10">
    <source>
        <dbReference type="ARBA" id="ARBA00022989"/>
    </source>
</evidence>
<dbReference type="InterPro" id="IPR000374">
    <property type="entry name" value="PC_trans"/>
</dbReference>
<evidence type="ECO:0000256" key="12">
    <source>
        <dbReference type="ARBA" id="ARBA00023136"/>
    </source>
</evidence>
<dbReference type="EC" id="2.7.7.41" evidence="5 15"/>
<keyword evidence="12 16" id="KW-0472">Membrane</keyword>
<dbReference type="PROSITE" id="PS01315">
    <property type="entry name" value="CDS"/>
    <property type="match status" value="1"/>
</dbReference>
<dbReference type="EMBL" id="CAADRP010000890">
    <property type="protein sequence ID" value="VFU33048.1"/>
    <property type="molecule type" value="Genomic_DNA"/>
</dbReference>
<keyword evidence="8 15" id="KW-0812">Transmembrane</keyword>
<dbReference type="AlphaFoldDB" id="A0A6N2KXQ0"/>
<evidence type="ECO:0000256" key="2">
    <source>
        <dbReference type="ARBA" id="ARBA00005119"/>
    </source>
</evidence>
<dbReference type="UniPathway" id="UPA00557">
    <property type="reaction ID" value="UER00614"/>
</dbReference>
<comment type="subcellular location">
    <subcellularLocation>
        <location evidence="1">Membrane</location>
        <topology evidence="1">Multi-pass membrane protein</topology>
    </subcellularLocation>
</comment>